<evidence type="ECO:0000313" key="3">
    <source>
        <dbReference type="Proteomes" id="UP000019478"/>
    </source>
</evidence>
<comment type="caution">
    <text evidence="2">The sequence shown here is derived from an EMBL/GenBank/DDBJ whole genome shotgun (WGS) entry which is preliminary data.</text>
</comment>
<keyword evidence="3" id="KW-1185">Reference proteome</keyword>
<dbReference type="HOGENOM" id="CLU_1536111_0_0_1"/>
<accession>W9XLF8</accession>
<dbReference type="AlphaFoldDB" id="W9XLF8"/>
<proteinExistence type="predicted"/>
<dbReference type="RefSeq" id="XP_007738321.1">
    <property type="nucleotide sequence ID" value="XM_007740131.1"/>
</dbReference>
<organism evidence="2 3">
    <name type="scientific">Capronia epimyces CBS 606.96</name>
    <dbReference type="NCBI Taxonomy" id="1182542"/>
    <lineage>
        <taxon>Eukaryota</taxon>
        <taxon>Fungi</taxon>
        <taxon>Dikarya</taxon>
        <taxon>Ascomycota</taxon>
        <taxon>Pezizomycotina</taxon>
        <taxon>Eurotiomycetes</taxon>
        <taxon>Chaetothyriomycetidae</taxon>
        <taxon>Chaetothyriales</taxon>
        <taxon>Herpotrichiellaceae</taxon>
        <taxon>Capronia</taxon>
    </lineage>
</organism>
<gene>
    <name evidence="2" type="ORF">A1O3_10040</name>
</gene>
<evidence type="ECO:0000313" key="2">
    <source>
        <dbReference type="EMBL" id="EXJ77811.1"/>
    </source>
</evidence>
<reference evidence="2 3" key="1">
    <citation type="submission" date="2013-03" db="EMBL/GenBank/DDBJ databases">
        <title>The Genome Sequence of Capronia epimyces CBS 606.96.</title>
        <authorList>
            <consortium name="The Broad Institute Genomics Platform"/>
            <person name="Cuomo C."/>
            <person name="de Hoog S."/>
            <person name="Gorbushina A."/>
            <person name="Walker B."/>
            <person name="Young S.K."/>
            <person name="Zeng Q."/>
            <person name="Gargeya S."/>
            <person name="Fitzgerald M."/>
            <person name="Haas B."/>
            <person name="Abouelleil A."/>
            <person name="Allen A.W."/>
            <person name="Alvarado L."/>
            <person name="Arachchi H.M."/>
            <person name="Berlin A.M."/>
            <person name="Chapman S.B."/>
            <person name="Gainer-Dewar J."/>
            <person name="Goldberg J."/>
            <person name="Griggs A."/>
            <person name="Gujja S."/>
            <person name="Hansen M."/>
            <person name="Howarth C."/>
            <person name="Imamovic A."/>
            <person name="Ireland A."/>
            <person name="Larimer J."/>
            <person name="McCowan C."/>
            <person name="Murphy C."/>
            <person name="Pearson M."/>
            <person name="Poon T.W."/>
            <person name="Priest M."/>
            <person name="Roberts A."/>
            <person name="Saif S."/>
            <person name="Shea T."/>
            <person name="Sisk P."/>
            <person name="Sykes S."/>
            <person name="Wortman J."/>
            <person name="Nusbaum C."/>
            <person name="Birren B."/>
        </authorList>
    </citation>
    <scope>NUCLEOTIDE SEQUENCE [LARGE SCALE GENOMIC DNA]</scope>
    <source>
        <strain evidence="2 3">CBS 606.96</strain>
    </source>
</reference>
<feature type="compositionally biased region" description="Polar residues" evidence="1">
    <location>
        <begin position="94"/>
        <end position="103"/>
    </location>
</feature>
<protein>
    <submittedName>
        <fullName evidence="2">Uncharacterized protein</fullName>
    </submittedName>
</protein>
<dbReference type="Proteomes" id="UP000019478">
    <property type="component" value="Unassembled WGS sequence"/>
</dbReference>
<name>W9XLF8_9EURO</name>
<dbReference type="GeneID" id="19174121"/>
<dbReference type="OrthoDB" id="4164881at2759"/>
<evidence type="ECO:0000256" key="1">
    <source>
        <dbReference type="SAM" id="MobiDB-lite"/>
    </source>
</evidence>
<feature type="region of interest" description="Disordered" evidence="1">
    <location>
        <begin position="87"/>
        <end position="187"/>
    </location>
</feature>
<dbReference type="EMBL" id="AMGY01000010">
    <property type="protein sequence ID" value="EXJ77811.1"/>
    <property type="molecule type" value="Genomic_DNA"/>
</dbReference>
<feature type="compositionally biased region" description="Polar residues" evidence="1">
    <location>
        <begin position="160"/>
        <end position="173"/>
    </location>
</feature>
<feature type="compositionally biased region" description="Acidic residues" evidence="1">
    <location>
        <begin position="104"/>
        <end position="114"/>
    </location>
</feature>
<sequence length="187" mass="21217">MGTAEETAKAIWEENGSGYMGLNIIRASWWGKTWQDERKKERQSMRIVIDNAKIANRLIDNALGLRAIRIKVRRFQPARGPRRSYYFYKEESPESSQAIPSSQNEEEMEVEEEERGSKRKAEGTGPKPKGRPFGALNKSDFHFGMPQGESPFHIAKESAKGNTPTQEQSQPESQMVGRVGSIDEEEL</sequence>